<dbReference type="InterPro" id="IPR001789">
    <property type="entry name" value="Sig_transdc_resp-reg_receiver"/>
</dbReference>
<feature type="domain" description="Response regulatory" evidence="6">
    <location>
        <begin position="19"/>
        <end position="133"/>
    </location>
</feature>
<keyword evidence="9" id="KW-0067">ATP-binding</keyword>
<feature type="modified residue" description="4-aspartylphosphate" evidence="4">
    <location>
        <position position="68"/>
    </location>
</feature>
<dbReference type="PROSITE" id="PS50109">
    <property type="entry name" value="HIS_KIN"/>
    <property type="match status" value="1"/>
</dbReference>
<feature type="domain" description="PAC" evidence="8">
    <location>
        <begin position="217"/>
        <end position="273"/>
    </location>
</feature>
<dbReference type="InterPro" id="IPR036890">
    <property type="entry name" value="HATPase_C_sf"/>
</dbReference>
<dbReference type="SUPFAM" id="SSF55874">
    <property type="entry name" value="ATPase domain of HSP90 chaperone/DNA topoisomerase II/histidine kinase"/>
    <property type="match status" value="1"/>
</dbReference>
<sequence>MTETLLSRALRHHTAGRPTILLVDDEPDILVALGDLLEEEYRILSSTVPEEALGLLAAEPLVSVILSDQRMPNMTGDVFLARARAVSDAEAILLTGYADLSAVVSALNDGRISGYAHKPWEPAALLSMVRQASERARMARDLRLEQMLLQGLMDGTRDGLSFKDREGRFVRINRAAAERLGAEPEACIGRTEKEIAAGRVEQAALERIARLDAAAIHSGDGGIATWCSGNGPSMRWNERLRGPLRDSDGSIALLASFERDITEQKLMEDRLRQADRMQALGTMASGVAHDFNNLLTAVLGSLELAQRAAGNDARLNRLLETAIAGAERGAALTQRLLGFSRQQDTATVPVAVNALVEAMGDLLVRSIDRRDIRFVFALQDNLPEVLVDPAQLELALLNLCINARDAMQDEGTITLRTTGADCLADEDGHVLLTGKIPEPGCVVVTVEDTGSGMTPQVAQRIFEPFFTTKEVGRGTGLGLSMVYGFIQQVGGAVRVRTAPGNGTSFQLCLPTAPVS</sequence>
<dbReference type="Gene3D" id="3.30.450.20">
    <property type="entry name" value="PAS domain"/>
    <property type="match status" value="1"/>
</dbReference>
<dbReference type="Gene3D" id="3.40.50.2300">
    <property type="match status" value="1"/>
</dbReference>
<keyword evidence="3 4" id="KW-0597">Phosphoprotein</keyword>
<dbReference type="InterPro" id="IPR003594">
    <property type="entry name" value="HATPase_dom"/>
</dbReference>
<name>A0ABT1W759_9PROT</name>
<dbReference type="GO" id="GO:0005524">
    <property type="term" value="F:ATP binding"/>
    <property type="evidence" value="ECO:0007669"/>
    <property type="project" value="UniProtKB-KW"/>
</dbReference>
<dbReference type="EMBL" id="JAMSKV010000007">
    <property type="protein sequence ID" value="MCQ8278713.1"/>
    <property type="molecule type" value="Genomic_DNA"/>
</dbReference>
<comment type="catalytic activity">
    <reaction evidence="1">
        <text>ATP + protein L-histidine = ADP + protein N-phospho-L-histidine.</text>
        <dbReference type="EC" id="2.7.13.3"/>
    </reaction>
</comment>
<evidence type="ECO:0000259" key="7">
    <source>
        <dbReference type="PROSITE" id="PS50112"/>
    </source>
</evidence>
<dbReference type="PROSITE" id="PS50113">
    <property type="entry name" value="PAC"/>
    <property type="match status" value="1"/>
</dbReference>
<dbReference type="PROSITE" id="PS50110">
    <property type="entry name" value="RESPONSE_REGULATORY"/>
    <property type="match status" value="1"/>
</dbReference>
<gene>
    <name evidence="9" type="ORF">NFI95_09635</name>
</gene>
<proteinExistence type="predicted"/>
<dbReference type="PROSITE" id="PS50112">
    <property type="entry name" value="PAS"/>
    <property type="match status" value="1"/>
</dbReference>
<comment type="caution">
    <text evidence="9">The sequence shown here is derived from an EMBL/GenBank/DDBJ whole genome shotgun (WGS) entry which is preliminary data.</text>
</comment>
<evidence type="ECO:0000256" key="3">
    <source>
        <dbReference type="ARBA" id="ARBA00022553"/>
    </source>
</evidence>
<evidence type="ECO:0000313" key="9">
    <source>
        <dbReference type="EMBL" id="MCQ8278713.1"/>
    </source>
</evidence>
<dbReference type="InterPro" id="IPR011006">
    <property type="entry name" value="CheY-like_superfamily"/>
</dbReference>
<evidence type="ECO:0000256" key="4">
    <source>
        <dbReference type="PROSITE-ProRule" id="PRU00169"/>
    </source>
</evidence>
<evidence type="ECO:0000259" key="8">
    <source>
        <dbReference type="PROSITE" id="PS50113"/>
    </source>
</evidence>
<dbReference type="InterPro" id="IPR000014">
    <property type="entry name" value="PAS"/>
</dbReference>
<dbReference type="PANTHER" id="PTHR43065:SF42">
    <property type="entry name" value="TWO-COMPONENT SENSOR PPRA"/>
    <property type="match status" value="1"/>
</dbReference>
<keyword evidence="9" id="KW-0547">Nucleotide-binding</keyword>
<dbReference type="SMART" id="SM00091">
    <property type="entry name" value="PAS"/>
    <property type="match status" value="1"/>
</dbReference>
<evidence type="ECO:0000259" key="5">
    <source>
        <dbReference type="PROSITE" id="PS50109"/>
    </source>
</evidence>
<dbReference type="Pfam" id="PF02518">
    <property type="entry name" value="HATPase_c"/>
    <property type="match status" value="1"/>
</dbReference>
<dbReference type="Pfam" id="PF00512">
    <property type="entry name" value="HisKA"/>
    <property type="match status" value="1"/>
</dbReference>
<dbReference type="Gene3D" id="1.10.287.130">
    <property type="match status" value="1"/>
</dbReference>
<dbReference type="InterPro" id="IPR004358">
    <property type="entry name" value="Sig_transdc_His_kin-like_C"/>
</dbReference>
<dbReference type="SMART" id="SM00388">
    <property type="entry name" value="HisKA"/>
    <property type="match status" value="1"/>
</dbReference>
<dbReference type="SUPFAM" id="SSF47384">
    <property type="entry name" value="Homodimeric domain of signal transducing histidine kinase"/>
    <property type="match status" value="1"/>
</dbReference>
<feature type="domain" description="PAS" evidence="7">
    <location>
        <begin position="145"/>
        <end position="191"/>
    </location>
</feature>
<dbReference type="SUPFAM" id="SSF52172">
    <property type="entry name" value="CheY-like"/>
    <property type="match status" value="1"/>
</dbReference>
<dbReference type="CDD" id="cd00082">
    <property type="entry name" value="HisKA"/>
    <property type="match status" value="1"/>
</dbReference>
<protein>
    <recommendedName>
        <fullName evidence="2">histidine kinase</fullName>
        <ecNumber evidence="2">2.7.13.3</ecNumber>
    </recommendedName>
</protein>
<evidence type="ECO:0000313" key="10">
    <source>
        <dbReference type="Proteomes" id="UP001524587"/>
    </source>
</evidence>
<dbReference type="InterPro" id="IPR000700">
    <property type="entry name" value="PAS-assoc_C"/>
</dbReference>
<dbReference type="SMART" id="SM00387">
    <property type="entry name" value="HATPase_c"/>
    <property type="match status" value="1"/>
</dbReference>
<dbReference type="RefSeq" id="WP_422864191.1">
    <property type="nucleotide sequence ID" value="NZ_JAMSKV010000007.1"/>
</dbReference>
<evidence type="ECO:0000259" key="6">
    <source>
        <dbReference type="PROSITE" id="PS50110"/>
    </source>
</evidence>
<dbReference type="Gene3D" id="3.30.565.10">
    <property type="entry name" value="Histidine kinase-like ATPase, C-terminal domain"/>
    <property type="match status" value="1"/>
</dbReference>
<feature type="domain" description="Histidine kinase" evidence="5">
    <location>
        <begin position="286"/>
        <end position="513"/>
    </location>
</feature>
<dbReference type="NCBIfam" id="TIGR00229">
    <property type="entry name" value="sensory_box"/>
    <property type="match status" value="1"/>
</dbReference>
<dbReference type="EC" id="2.7.13.3" evidence="2"/>
<reference evidence="9 10" key="1">
    <citation type="submission" date="2022-06" db="EMBL/GenBank/DDBJ databases">
        <title>Endosaccharibacter gen. nov., sp. nov., endophytic bacteria isolated from sugarcane.</title>
        <authorList>
            <person name="Pitiwittayakul N."/>
            <person name="Yukphan P."/>
            <person name="Charoenyingcharoen P."/>
            <person name="Tanasupawat S."/>
        </authorList>
    </citation>
    <scope>NUCLEOTIDE SEQUENCE [LARGE SCALE GENOMIC DNA]</scope>
    <source>
        <strain evidence="9 10">KSS8</strain>
    </source>
</reference>
<dbReference type="PRINTS" id="PR00344">
    <property type="entry name" value="BCTRLSENSOR"/>
</dbReference>
<dbReference type="Proteomes" id="UP001524587">
    <property type="component" value="Unassembled WGS sequence"/>
</dbReference>
<organism evidence="9 10">
    <name type="scientific">Endosaccharibacter trunci</name>
    <dbReference type="NCBI Taxonomy" id="2812733"/>
    <lineage>
        <taxon>Bacteria</taxon>
        <taxon>Pseudomonadati</taxon>
        <taxon>Pseudomonadota</taxon>
        <taxon>Alphaproteobacteria</taxon>
        <taxon>Acetobacterales</taxon>
        <taxon>Acetobacteraceae</taxon>
        <taxon>Endosaccharibacter</taxon>
    </lineage>
</organism>
<dbReference type="CDD" id="cd17569">
    <property type="entry name" value="REC_HupR-like"/>
    <property type="match status" value="1"/>
</dbReference>
<keyword evidence="10" id="KW-1185">Reference proteome</keyword>
<dbReference type="SUPFAM" id="SSF55785">
    <property type="entry name" value="PYP-like sensor domain (PAS domain)"/>
    <property type="match status" value="1"/>
</dbReference>
<accession>A0ABT1W759</accession>
<dbReference type="InterPro" id="IPR013656">
    <property type="entry name" value="PAS_4"/>
</dbReference>
<dbReference type="InterPro" id="IPR005467">
    <property type="entry name" value="His_kinase_dom"/>
</dbReference>
<dbReference type="SMART" id="SM00448">
    <property type="entry name" value="REC"/>
    <property type="match status" value="1"/>
</dbReference>
<dbReference type="InterPro" id="IPR003661">
    <property type="entry name" value="HisK_dim/P_dom"/>
</dbReference>
<dbReference type="Pfam" id="PF08448">
    <property type="entry name" value="PAS_4"/>
    <property type="match status" value="1"/>
</dbReference>
<dbReference type="InterPro" id="IPR036097">
    <property type="entry name" value="HisK_dim/P_sf"/>
</dbReference>
<dbReference type="InterPro" id="IPR035965">
    <property type="entry name" value="PAS-like_dom_sf"/>
</dbReference>
<dbReference type="PANTHER" id="PTHR43065">
    <property type="entry name" value="SENSOR HISTIDINE KINASE"/>
    <property type="match status" value="1"/>
</dbReference>
<evidence type="ECO:0000256" key="2">
    <source>
        <dbReference type="ARBA" id="ARBA00012438"/>
    </source>
</evidence>
<evidence type="ECO:0000256" key="1">
    <source>
        <dbReference type="ARBA" id="ARBA00000085"/>
    </source>
</evidence>
<dbReference type="Pfam" id="PF00072">
    <property type="entry name" value="Response_reg"/>
    <property type="match status" value="1"/>
</dbReference>